<accession>A0ABW2ZRY0</accession>
<evidence type="ECO:0000313" key="2">
    <source>
        <dbReference type="EMBL" id="MFD0781250.1"/>
    </source>
</evidence>
<proteinExistence type="predicted"/>
<feature type="chain" id="PRO_5045968371" description="Secreted protein" evidence="1">
    <location>
        <begin position="28"/>
        <end position="169"/>
    </location>
</feature>
<name>A0ABW2ZRY0_9MICO</name>
<dbReference type="EMBL" id="JBHTIM010000001">
    <property type="protein sequence ID" value="MFD0781250.1"/>
    <property type="molecule type" value="Genomic_DNA"/>
</dbReference>
<organism evidence="2 3">
    <name type="scientific">Microbacterium koreense</name>
    <dbReference type="NCBI Taxonomy" id="323761"/>
    <lineage>
        <taxon>Bacteria</taxon>
        <taxon>Bacillati</taxon>
        <taxon>Actinomycetota</taxon>
        <taxon>Actinomycetes</taxon>
        <taxon>Micrococcales</taxon>
        <taxon>Microbacteriaceae</taxon>
        <taxon>Microbacterium</taxon>
    </lineage>
</organism>
<dbReference type="RefSeq" id="WP_378749944.1">
    <property type="nucleotide sequence ID" value="NZ_JBHSSV010000002.1"/>
</dbReference>
<evidence type="ECO:0000256" key="1">
    <source>
        <dbReference type="SAM" id="SignalP"/>
    </source>
</evidence>
<keyword evidence="1" id="KW-0732">Signal</keyword>
<comment type="caution">
    <text evidence="2">The sequence shown here is derived from an EMBL/GenBank/DDBJ whole genome shotgun (WGS) entry which is preliminary data.</text>
</comment>
<feature type="signal peptide" evidence="1">
    <location>
        <begin position="1"/>
        <end position="27"/>
    </location>
</feature>
<evidence type="ECO:0000313" key="3">
    <source>
        <dbReference type="Proteomes" id="UP001597042"/>
    </source>
</evidence>
<evidence type="ECO:0008006" key="4">
    <source>
        <dbReference type="Google" id="ProtNLM"/>
    </source>
</evidence>
<sequence length="169" mass="17307">MKIVTKAALGLAAAGALALGAAVPASAASYPGSVLADGRYVASQKAGSVKVNLQAGCHNFFDTPYVGVYVETVGHSNRPWNVSVEATGGKGWDARYAGDRTLDKQRGSAEYTSIVALKGDGSSWDTRPGGTVSVTLQKVNQDGSHVGDPVVVEFDRPAINCVSVGGAVL</sequence>
<reference evidence="3" key="1">
    <citation type="journal article" date="2019" name="Int. J. Syst. Evol. Microbiol.">
        <title>The Global Catalogue of Microorganisms (GCM) 10K type strain sequencing project: providing services to taxonomists for standard genome sequencing and annotation.</title>
        <authorList>
            <consortium name="The Broad Institute Genomics Platform"/>
            <consortium name="The Broad Institute Genome Sequencing Center for Infectious Disease"/>
            <person name="Wu L."/>
            <person name="Ma J."/>
        </authorList>
    </citation>
    <scope>NUCLEOTIDE SEQUENCE [LARGE SCALE GENOMIC DNA]</scope>
    <source>
        <strain evidence="3">CCUG 50754</strain>
    </source>
</reference>
<gene>
    <name evidence="2" type="ORF">ACFQZV_08050</name>
</gene>
<keyword evidence="3" id="KW-1185">Reference proteome</keyword>
<dbReference type="Proteomes" id="UP001597042">
    <property type="component" value="Unassembled WGS sequence"/>
</dbReference>
<protein>
    <recommendedName>
        <fullName evidence="4">Secreted protein</fullName>
    </recommendedName>
</protein>